<dbReference type="EMBL" id="JAGVWC010000010">
    <property type="protein sequence ID" value="MBS3061790.1"/>
    <property type="molecule type" value="Genomic_DNA"/>
</dbReference>
<evidence type="ECO:0000313" key="1">
    <source>
        <dbReference type="EMBL" id="MBS3061790.1"/>
    </source>
</evidence>
<reference evidence="1" key="1">
    <citation type="submission" date="2021-03" db="EMBL/GenBank/DDBJ databases">
        <authorList>
            <person name="Jaffe A."/>
        </authorList>
    </citation>
    <scope>NUCLEOTIDE SEQUENCE</scope>
    <source>
        <strain evidence="1">RIFCSPLOWO2_01_FULL_AR10_48_17</strain>
    </source>
</reference>
<comment type="caution">
    <text evidence="1">The sequence shown here is derived from an EMBL/GenBank/DDBJ whole genome shotgun (WGS) entry which is preliminary data.</text>
</comment>
<evidence type="ECO:0000313" key="2">
    <source>
        <dbReference type="Proteomes" id="UP000675968"/>
    </source>
</evidence>
<protein>
    <submittedName>
        <fullName evidence="1">Uncharacterized protein</fullName>
    </submittedName>
</protein>
<name>A0A8T4LAQ6_9ARCH</name>
<sequence>MQKGIEYEYFADENEGSIRFLFQGTGRLDALEVVKRIVGKKSAEIPANQYLGKEFIYEGQRLVLSFAKNGVNINIKRVGGQVFGEMDGLLLKDNTVVILESKTGTVAKIVEDLSTQLPRNINAINNLSQKTTTEALIAIPKGTTEEIKALAINNSNLNALINQGKIHFIEITQTSDELLATANTVKDLIGGG</sequence>
<dbReference type="AlphaFoldDB" id="A0A8T4LAQ6"/>
<reference evidence="1" key="2">
    <citation type="submission" date="2021-05" db="EMBL/GenBank/DDBJ databases">
        <title>Protein family content uncovers lineage relationships and bacterial pathway maintenance mechanisms in DPANN archaea.</title>
        <authorList>
            <person name="Castelle C.J."/>
            <person name="Meheust R."/>
            <person name="Jaffe A.L."/>
            <person name="Seitz K."/>
            <person name="Gong X."/>
            <person name="Baker B.J."/>
            <person name="Banfield J.F."/>
        </authorList>
    </citation>
    <scope>NUCLEOTIDE SEQUENCE</scope>
    <source>
        <strain evidence="1">RIFCSPLOWO2_01_FULL_AR10_48_17</strain>
    </source>
</reference>
<organism evidence="1 2">
    <name type="scientific">Candidatus Iainarchaeum sp</name>
    <dbReference type="NCBI Taxonomy" id="3101447"/>
    <lineage>
        <taxon>Archaea</taxon>
        <taxon>Candidatus Iainarchaeota</taxon>
        <taxon>Candidatus Iainarchaeia</taxon>
        <taxon>Candidatus Iainarchaeales</taxon>
        <taxon>Candidatus Iainarchaeaceae</taxon>
        <taxon>Candidatus Iainarchaeum</taxon>
    </lineage>
</organism>
<proteinExistence type="predicted"/>
<dbReference type="Proteomes" id="UP000675968">
    <property type="component" value="Unassembled WGS sequence"/>
</dbReference>
<gene>
    <name evidence="1" type="ORF">J4215_04380</name>
</gene>
<accession>A0A8T4LAQ6</accession>